<dbReference type="Gene3D" id="3.30.40.10">
    <property type="entry name" value="Zinc/RING finger domain, C3HC4 (zinc finger)"/>
    <property type="match status" value="1"/>
</dbReference>
<comment type="similarity">
    <text evidence="2">Belongs to the PRP38 family.</text>
</comment>
<feature type="compositionally biased region" description="Basic and acidic residues" evidence="8">
    <location>
        <begin position="294"/>
        <end position="324"/>
    </location>
</feature>
<feature type="region of interest" description="Disordered" evidence="8">
    <location>
        <begin position="472"/>
        <end position="545"/>
    </location>
</feature>
<keyword evidence="3" id="KW-0507">mRNA processing</keyword>
<organism evidence="11 12">
    <name type="scientific">Miscanthus lutarioriparius</name>
    <dbReference type="NCBI Taxonomy" id="422564"/>
    <lineage>
        <taxon>Eukaryota</taxon>
        <taxon>Viridiplantae</taxon>
        <taxon>Streptophyta</taxon>
        <taxon>Embryophyta</taxon>
        <taxon>Tracheophyta</taxon>
        <taxon>Spermatophyta</taxon>
        <taxon>Magnoliopsida</taxon>
        <taxon>Liliopsida</taxon>
        <taxon>Poales</taxon>
        <taxon>Poaceae</taxon>
        <taxon>PACMAD clade</taxon>
        <taxon>Panicoideae</taxon>
        <taxon>Andropogonodae</taxon>
        <taxon>Andropogoneae</taxon>
        <taxon>Saccharinae</taxon>
        <taxon>Miscanthus</taxon>
    </lineage>
</organism>
<evidence type="ECO:0000256" key="3">
    <source>
        <dbReference type="ARBA" id="ARBA00022664"/>
    </source>
</evidence>
<dbReference type="InterPro" id="IPR001841">
    <property type="entry name" value="Znf_RING"/>
</dbReference>
<evidence type="ECO:0000256" key="1">
    <source>
        <dbReference type="ARBA" id="ARBA00004123"/>
    </source>
</evidence>
<feature type="transmembrane region" description="Helical" evidence="9">
    <location>
        <begin position="555"/>
        <end position="579"/>
    </location>
</feature>
<dbReference type="InterPro" id="IPR013083">
    <property type="entry name" value="Znf_RING/FYVE/PHD"/>
</dbReference>
<accession>A0A811RQ23</accession>
<evidence type="ECO:0000313" key="11">
    <source>
        <dbReference type="EMBL" id="CAD6272671.1"/>
    </source>
</evidence>
<dbReference type="Proteomes" id="UP000604825">
    <property type="component" value="Unassembled WGS sequence"/>
</dbReference>
<keyword evidence="9" id="KW-0812">Transmembrane</keyword>
<keyword evidence="4" id="KW-0747">Spliceosome</keyword>
<dbReference type="PANTHER" id="PTHR46225:SF23">
    <property type="entry name" value="OS05G0179000 PROTEIN"/>
    <property type="match status" value="1"/>
</dbReference>
<comment type="subcellular location">
    <subcellularLocation>
        <location evidence="1">Nucleus</location>
    </subcellularLocation>
</comment>
<feature type="region of interest" description="Disordered" evidence="8">
    <location>
        <begin position="859"/>
        <end position="878"/>
    </location>
</feature>
<sequence length="878" mass="99869">MEIQTSGKPIDVLMEKVLRMNILSSDYFKVLYRLKTYHEVIYEIYNTVEHVEPWMTGNCRGPSTAFCLLYKFFTMKLTVKQMHGLLKHFDSPYIRAIGFLYLRYVADPKVLWTWYEPYLRDDEEFSPGSDGRKTTMGVYVRDLILGQYYFDSLLPRIPLPVTRQITANLEKMKLPTKLSGATGDSSRQGSEDTVRRPPSVKASLSVSFGQRAPHRASTRDSSPVRRTVTHDDHRRSYSPSRRSGSREGPDHDRSDRELHRSSRDHDRDRDRDRSSRDRYCSSRDLDRDKDVRDYRRHEHDSRDREYYRSRRSEERQDDRRDRESSRHRRSSSHHRSRSRSRSRRSRSRSRSRSRNEERSSPFRDANKEKAATVSSNLAKLKDLYGDITEKKEDSDAEKLHRDSCAEEVIRLGGPRWRTESAAGTALMKMEMRAVACRFVNENSQTSFSGCGCQRGSLQPVISHATSWLMDVPPVESERESETDSHPLLMEHVIGIPRDDVASTSTPRRHNNDGMDQLPRDSESSSGTTAASNSPNIPIARRDDNRRRRQQSLNTGFWISIELVVNLIQIIAAICVLSVSRNEHPHAPLFEWVIGYTIGCIATLPHLYWRYLQRNQLPTVQGSNQNYVPDNSFESNSFTGISPPHVSEAGVVTVTNGVSRNNTVTTNPRAQAFADHFKMALDCFFAVWFVVGNVWVFGGHSSAHDAPNLYRLCIAFLTFSCIGYAMPFILCALICCCLPCIISLMGFQEDLSENKGATSDVINALGTYKFKSKKPRNGQGNEAGGGVFAPGTDKERAVSAEDAVCCICLARYVDNDDLRLLPCGHFFHKDCVDKWLKINALCPLCKTEIDVAPTTTPPAIGFGRRHSDNTVGNDIESQR</sequence>
<proteinExistence type="inferred from homology"/>
<evidence type="ECO:0000259" key="10">
    <source>
        <dbReference type="PROSITE" id="PS50089"/>
    </source>
</evidence>
<dbReference type="FunFam" id="3.30.40.10:FF:000348">
    <property type="entry name" value="E3 ubiquitin-protein ligase"/>
    <property type="match status" value="1"/>
</dbReference>
<feature type="transmembrane region" description="Helical" evidence="9">
    <location>
        <begin position="678"/>
        <end position="696"/>
    </location>
</feature>
<feature type="domain" description="RING-type" evidence="10">
    <location>
        <begin position="804"/>
        <end position="845"/>
    </location>
</feature>
<keyword evidence="9" id="KW-1133">Transmembrane helix</keyword>
<dbReference type="EMBL" id="CAJGYO010000016">
    <property type="protein sequence ID" value="CAD6272671.1"/>
    <property type="molecule type" value="Genomic_DNA"/>
</dbReference>
<dbReference type="SMART" id="SM00184">
    <property type="entry name" value="RING"/>
    <property type="match status" value="1"/>
</dbReference>
<dbReference type="PROSITE" id="PS50089">
    <property type="entry name" value="ZF_RING_2"/>
    <property type="match status" value="1"/>
</dbReference>
<dbReference type="Pfam" id="PF03371">
    <property type="entry name" value="PRP38"/>
    <property type="match status" value="1"/>
</dbReference>
<keyword evidence="5" id="KW-0508">mRNA splicing</keyword>
<keyword evidence="7" id="KW-0862">Zinc</keyword>
<dbReference type="Pfam" id="PF13639">
    <property type="entry name" value="zf-RING_2"/>
    <property type="match status" value="1"/>
</dbReference>
<feature type="compositionally biased region" description="Basic residues" evidence="8">
    <location>
        <begin position="325"/>
        <end position="352"/>
    </location>
</feature>
<keyword evidence="7" id="KW-0863">Zinc-finger</keyword>
<dbReference type="Pfam" id="PF12871">
    <property type="entry name" value="PRP38_assoc"/>
    <property type="match status" value="1"/>
</dbReference>
<gene>
    <name evidence="11" type="ORF">NCGR_LOCUS55944</name>
</gene>
<dbReference type="GO" id="GO:0008270">
    <property type="term" value="F:zinc ion binding"/>
    <property type="evidence" value="ECO:0007669"/>
    <property type="project" value="UniProtKB-KW"/>
</dbReference>
<dbReference type="GO" id="GO:0008380">
    <property type="term" value="P:RNA splicing"/>
    <property type="evidence" value="ECO:0007669"/>
    <property type="project" value="UniProtKB-KW"/>
</dbReference>
<reference evidence="11" key="1">
    <citation type="submission" date="2020-10" db="EMBL/GenBank/DDBJ databases">
        <authorList>
            <person name="Han B."/>
            <person name="Lu T."/>
            <person name="Zhao Q."/>
            <person name="Huang X."/>
            <person name="Zhao Y."/>
        </authorList>
    </citation>
    <scope>NUCLEOTIDE SEQUENCE</scope>
</reference>
<keyword evidence="6" id="KW-0539">Nucleus</keyword>
<keyword evidence="7" id="KW-0479">Metal-binding</keyword>
<evidence type="ECO:0000256" key="7">
    <source>
        <dbReference type="PROSITE-ProRule" id="PRU00175"/>
    </source>
</evidence>
<dbReference type="InterPro" id="IPR024767">
    <property type="entry name" value="PRP38_C"/>
</dbReference>
<evidence type="ECO:0000313" key="12">
    <source>
        <dbReference type="Proteomes" id="UP000604825"/>
    </source>
</evidence>
<keyword evidence="12" id="KW-1185">Reference proteome</keyword>
<evidence type="ECO:0000256" key="8">
    <source>
        <dbReference type="SAM" id="MobiDB-lite"/>
    </source>
</evidence>
<keyword evidence="9" id="KW-0472">Membrane</keyword>
<dbReference type="GO" id="GO:0006397">
    <property type="term" value="P:mRNA processing"/>
    <property type="evidence" value="ECO:0007669"/>
    <property type="project" value="UniProtKB-KW"/>
</dbReference>
<dbReference type="OrthoDB" id="9984778at2759"/>
<feature type="compositionally biased region" description="Basic and acidic residues" evidence="8">
    <location>
        <begin position="244"/>
        <end position="281"/>
    </location>
</feature>
<dbReference type="GO" id="GO:0005681">
    <property type="term" value="C:spliceosomal complex"/>
    <property type="evidence" value="ECO:0007669"/>
    <property type="project" value="UniProtKB-KW"/>
</dbReference>
<feature type="compositionally biased region" description="Polar residues" evidence="8">
    <location>
        <begin position="523"/>
        <end position="535"/>
    </location>
</feature>
<evidence type="ECO:0000256" key="9">
    <source>
        <dbReference type="SAM" id="Phobius"/>
    </source>
</evidence>
<evidence type="ECO:0000256" key="5">
    <source>
        <dbReference type="ARBA" id="ARBA00023187"/>
    </source>
</evidence>
<feature type="transmembrane region" description="Helical" evidence="9">
    <location>
        <begin position="708"/>
        <end position="741"/>
    </location>
</feature>
<feature type="region of interest" description="Disordered" evidence="8">
    <location>
        <begin position="176"/>
        <end position="281"/>
    </location>
</feature>
<comment type="caution">
    <text evidence="11">The sequence shown here is derived from an EMBL/GenBank/DDBJ whole genome shotgun (WGS) entry which is preliminary data.</text>
</comment>
<dbReference type="PANTHER" id="PTHR46225">
    <property type="entry name" value="C3H4 TYPE ZINC FINGER PROTEIN"/>
    <property type="match status" value="1"/>
</dbReference>
<feature type="compositionally biased region" description="Basic and acidic residues" evidence="8">
    <location>
        <begin position="475"/>
        <end position="484"/>
    </location>
</feature>
<feature type="compositionally biased region" description="Basic and acidic residues" evidence="8">
    <location>
        <begin position="353"/>
        <end position="370"/>
    </location>
</feature>
<name>A0A811RQ23_9POAL</name>
<feature type="region of interest" description="Disordered" evidence="8">
    <location>
        <begin position="294"/>
        <end position="373"/>
    </location>
</feature>
<protein>
    <recommendedName>
        <fullName evidence="10">RING-type domain-containing protein</fullName>
    </recommendedName>
</protein>
<feature type="compositionally biased region" description="Basic and acidic residues" evidence="8">
    <location>
        <begin position="509"/>
        <end position="522"/>
    </location>
</feature>
<dbReference type="AlphaFoldDB" id="A0A811RQ23"/>
<dbReference type="InterPro" id="IPR005037">
    <property type="entry name" value="PRP38"/>
</dbReference>
<evidence type="ECO:0000256" key="2">
    <source>
        <dbReference type="ARBA" id="ARBA00006164"/>
    </source>
</evidence>
<dbReference type="SUPFAM" id="SSF57850">
    <property type="entry name" value="RING/U-box"/>
    <property type="match status" value="1"/>
</dbReference>
<evidence type="ECO:0000256" key="4">
    <source>
        <dbReference type="ARBA" id="ARBA00022728"/>
    </source>
</evidence>
<feature type="transmembrane region" description="Helical" evidence="9">
    <location>
        <begin position="591"/>
        <end position="608"/>
    </location>
</feature>
<evidence type="ECO:0000256" key="6">
    <source>
        <dbReference type="ARBA" id="ARBA00023242"/>
    </source>
</evidence>